<dbReference type="Proteomes" id="UP000042527">
    <property type="component" value="Unassembled WGS sequence"/>
</dbReference>
<evidence type="ECO:0000256" key="4">
    <source>
        <dbReference type="ARBA" id="ARBA00022970"/>
    </source>
</evidence>
<gene>
    <name evidence="7" type="ORF">TPHV1_500009</name>
</gene>
<keyword evidence="8" id="KW-1185">Reference proteome</keyword>
<dbReference type="Pfam" id="PF13458">
    <property type="entry name" value="Peripla_BP_6"/>
    <property type="match status" value="1"/>
</dbReference>
<dbReference type="InterPro" id="IPR028081">
    <property type="entry name" value="Leu-bd"/>
</dbReference>
<evidence type="ECO:0000259" key="6">
    <source>
        <dbReference type="Pfam" id="PF13458"/>
    </source>
</evidence>
<dbReference type="InterPro" id="IPR028082">
    <property type="entry name" value="Peripla_BP_I"/>
</dbReference>
<accession>A0A0B7H1S7</accession>
<reference evidence="8" key="1">
    <citation type="submission" date="2015-01" db="EMBL/GenBank/DDBJ databases">
        <authorList>
            <person name="Manzoor Shahid"/>
            <person name="Zubair Saima"/>
        </authorList>
    </citation>
    <scope>NUCLEOTIDE SEQUENCE [LARGE SCALE GENOMIC DNA]</scope>
    <source>
        <strain evidence="8">V1</strain>
    </source>
</reference>
<dbReference type="GO" id="GO:0006865">
    <property type="term" value="P:amino acid transport"/>
    <property type="evidence" value="ECO:0007669"/>
    <property type="project" value="UniProtKB-KW"/>
</dbReference>
<name>A0A0B7H1S7_TREPH</name>
<feature type="domain" description="Leucine-binding protein" evidence="6">
    <location>
        <begin position="36"/>
        <end position="370"/>
    </location>
</feature>
<dbReference type="SUPFAM" id="SSF53822">
    <property type="entry name" value="Periplasmic binding protein-like I"/>
    <property type="match status" value="1"/>
</dbReference>
<keyword evidence="3 5" id="KW-0732">Signal</keyword>
<dbReference type="InterPro" id="IPR000709">
    <property type="entry name" value="Leu_Ile_Val-bd"/>
</dbReference>
<dbReference type="CDD" id="cd06347">
    <property type="entry name" value="PBP1_ABC_LivK_ligand_binding-like"/>
    <property type="match status" value="1"/>
</dbReference>
<dbReference type="PANTHER" id="PTHR30483:SF6">
    <property type="entry name" value="PERIPLASMIC BINDING PROTEIN OF ABC TRANSPORTER FOR NATURAL AMINO ACIDS"/>
    <property type="match status" value="1"/>
</dbReference>
<evidence type="ECO:0000256" key="3">
    <source>
        <dbReference type="ARBA" id="ARBA00022729"/>
    </source>
</evidence>
<dbReference type="PROSITE" id="PS51257">
    <property type="entry name" value="PROKAR_LIPOPROTEIN"/>
    <property type="match status" value="1"/>
</dbReference>
<evidence type="ECO:0000313" key="7">
    <source>
        <dbReference type="EMBL" id="CEM62901.1"/>
    </source>
</evidence>
<evidence type="ECO:0000313" key="8">
    <source>
        <dbReference type="Proteomes" id="UP000042527"/>
    </source>
</evidence>
<dbReference type="EMBL" id="CDNC01000046">
    <property type="protein sequence ID" value="CEM62901.1"/>
    <property type="molecule type" value="Genomic_DNA"/>
</dbReference>
<proteinExistence type="inferred from homology"/>
<sequence length="387" mass="41624">MKKMRKFIVAVCCVAVTALSLFVSCSKSEAVSDEKEITIGIVAPLSGNVAVYGTEALNGIKLAVQEINAAGGWNGKQIKLIIEDDEGNPEKSVNVYKKLTAKDGVRMIIGSLTSGCVQAMTGLAQMQKVLVIAPAATMPSITDAGDFIFRMCFIDPFQGRVMGEYAKKNLGFNTAAVLYDPGSDYSSGLYESFTKAFEQSGGKIVAAESYAGGDKDFNAQLTKIKSTNPECIYLPDYYATVMLIAKQLRAQGITAQLLGGDGWAGIQEYAGEELEGAYFSDHYIADSKDPAVVKFVSVYRDAYKQTPTAFAVLGYDSVYLLGDAIKKTNSTDPSVLKDTLATMEGQYVTGKLRFDSKRNPIKAMVVVGLTKNAEGKVATVYKDTVNP</sequence>
<feature type="chain" id="PRO_5002115598" evidence="5">
    <location>
        <begin position="30"/>
        <end position="387"/>
    </location>
</feature>
<evidence type="ECO:0000256" key="1">
    <source>
        <dbReference type="ARBA" id="ARBA00010062"/>
    </source>
</evidence>
<organism evidence="7 8">
    <name type="scientific">Treponema phagedenis</name>
    <dbReference type="NCBI Taxonomy" id="162"/>
    <lineage>
        <taxon>Bacteria</taxon>
        <taxon>Pseudomonadati</taxon>
        <taxon>Spirochaetota</taxon>
        <taxon>Spirochaetia</taxon>
        <taxon>Spirochaetales</taxon>
        <taxon>Treponemataceae</taxon>
        <taxon>Treponema</taxon>
    </lineage>
</organism>
<dbReference type="PANTHER" id="PTHR30483">
    <property type="entry name" value="LEUCINE-SPECIFIC-BINDING PROTEIN"/>
    <property type="match status" value="1"/>
</dbReference>
<comment type="similarity">
    <text evidence="1">Belongs to the leucine-binding protein family.</text>
</comment>
<protein>
    <submittedName>
        <fullName evidence="7">Receptor family ligand-binding protein</fullName>
    </submittedName>
</protein>
<dbReference type="InterPro" id="IPR051010">
    <property type="entry name" value="BCAA_transport"/>
</dbReference>
<evidence type="ECO:0000256" key="5">
    <source>
        <dbReference type="SAM" id="SignalP"/>
    </source>
</evidence>
<keyword evidence="2" id="KW-0813">Transport</keyword>
<dbReference type="PRINTS" id="PR00337">
    <property type="entry name" value="LEUILEVALBP"/>
</dbReference>
<dbReference type="Gene3D" id="3.40.50.2300">
    <property type="match status" value="2"/>
</dbReference>
<keyword evidence="4" id="KW-0029">Amino-acid transport</keyword>
<feature type="signal peptide" evidence="5">
    <location>
        <begin position="1"/>
        <end position="29"/>
    </location>
</feature>
<dbReference type="AlphaFoldDB" id="A0A0B7H1S7"/>
<evidence type="ECO:0000256" key="2">
    <source>
        <dbReference type="ARBA" id="ARBA00022448"/>
    </source>
</evidence>
<keyword evidence="7" id="KW-0675">Receptor</keyword>